<name>A0ABP1DC59_9APHY</name>
<protein>
    <submittedName>
        <fullName evidence="1">Uncharacterized protein</fullName>
    </submittedName>
</protein>
<organism evidence="1 2">
    <name type="scientific">Somion occarium</name>
    <dbReference type="NCBI Taxonomy" id="3059160"/>
    <lineage>
        <taxon>Eukaryota</taxon>
        <taxon>Fungi</taxon>
        <taxon>Dikarya</taxon>
        <taxon>Basidiomycota</taxon>
        <taxon>Agaricomycotina</taxon>
        <taxon>Agaricomycetes</taxon>
        <taxon>Polyporales</taxon>
        <taxon>Cerrenaceae</taxon>
        <taxon>Somion</taxon>
    </lineage>
</organism>
<proteinExistence type="predicted"/>
<evidence type="ECO:0000313" key="2">
    <source>
        <dbReference type="Proteomes" id="UP001497453"/>
    </source>
</evidence>
<gene>
    <name evidence="1" type="ORF">GFSPODELE1_LOCUS5074</name>
</gene>
<dbReference type="Proteomes" id="UP001497453">
    <property type="component" value="Chromosome 3"/>
</dbReference>
<dbReference type="EMBL" id="OZ037946">
    <property type="protein sequence ID" value="CAL1704623.1"/>
    <property type="molecule type" value="Genomic_DNA"/>
</dbReference>
<reference evidence="2" key="1">
    <citation type="submission" date="2024-04" db="EMBL/GenBank/DDBJ databases">
        <authorList>
            <person name="Shaw F."/>
            <person name="Minotto A."/>
        </authorList>
    </citation>
    <scope>NUCLEOTIDE SEQUENCE [LARGE SCALE GENOMIC DNA]</scope>
</reference>
<evidence type="ECO:0000313" key="1">
    <source>
        <dbReference type="EMBL" id="CAL1704623.1"/>
    </source>
</evidence>
<sequence>MLRPRYHPDRTPLWRTSQSPDIFTRIPYAALWLHTVQWMRHECRTVNWSLVPSVESIMLCSLLETRLLMLGFSHCLRITTMAILHLDFYPINRGKDLQATVF</sequence>
<keyword evidence="2" id="KW-1185">Reference proteome</keyword>
<accession>A0ABP1DC59</accession>